<gene>
    <name evidence="1" type="ORF">MRATA1EN22A_LOCUS11557</name>
</gene>
<sequence>MCLALQLHVHVLRGKVFLISTSANPSFKQGEASGEVVFAPCRTWYLLRMSLVLSTHPPNPPPPHTPDLPWGDASEQGMCPGVEGSLGTPASWGVAFSRRLLGPGDFALAVVGPIRATVGVGYELQETFGEQISQKQEWSSRDENPKTSR</sequence>
<reference evidence="1" key="1">
    <citation type="submission" date="2023-05" db="EMBL/GenBank/DDBJ databases">
        <authorList>
            <consortium name="ELIXIR-Norway"/>
        </authorList>
    </citation>
    <scope>NUCLEOTIDE SEQUENCE</scope>
</reference>
<reference evidence="1" key="2">
    <citation type="submission" date="2025-03" db="EMBL/GenBank/DDBJ databases">
        <authorList>
            <consortium name="ELIXIR-Norway"/>
            <consortium name="Elixir Norway"/>
        </authorList>
    </citation>
    <scope>NUCLEOTIDE SEQUENCE</scope>
</reference>
<evidence type="ECO:0000313" key="1">
    <source>
        <dbReference type="EMBL" id="CAN0068865.1"/>
    </source>
</evidence>
<name>A0AC59YXY5_RANTA</name>
<organism evidence="1 2">
    <name type="scientific">Rangifer tarandus platyrhynchus</name>
    <name type="common">Svalbard reindeer</name>
    <dbReference type="NCBI Taxonomy" id="3082113"/>
    <lineage>
        <taxon>Eukaryota</taxon>
        <taxon>Metazoa</taxon>
        <taxon>Chordata</taxon>
        <taxon>Craniata</taxon>
        <taxon>Vertebrata</taxon>
        <taxon>Euteleostomi</taxon>
        <taxon>Mammalia</taxon>
        <taxon>Eutheria</taxon>
        <taxon>Laurasiatheria</taxon>
        <taxon>Artiodactyla</taxon>
        <taxon>Ruminantia</taxon>
        <taxon>Pecora</taxon>
        <taxon>Cervidae</taxon>
        <taxon>Odocoileinae</taxon>
        <taxon>Rangifer</taxon>
    </lineage>
</organism>
<protein>
    <submittedName>
        <fullName evidence="1">Uncharacterized protein</fullName>
    </submittedName>
</protein>
<proteinExistence type="predicted"/>
<dbReference type="Proteomes" id="UP001162501">
    <property type="component" value="Chromosome 21"/>
</dbReference>
<evidence type="ECO:0000313" key="2">
    <source>
        <dbReference type="Proteomes" id="UP001162501"/>
    </source>
</evidence>
<dbReference type="EMBL" id="OX596105">
    <property type="protein sequence ID" value="CAN0068865.1"/>
    <property type="molecule type" value="Genomic_DNA"/>
</dbReference>
<accession>A0AC59YXY5</accession>